<reference evidence="6 7" key="2">
    <citation type="submission" date="2020-02" db="EMBL/GenBank/DDBJ databases">
        <authorList>
            <person name="Sun Q."/>
            <person name="Inoue M."/>
        </authorList>
    </citation>
    <scope>NUCLEOTIDE SEQUENCE [LARGE SCALE GENOMIC DNA]</scope>
    <source>
        <strain evidence="6 7">KCTC 22478</strain>
    </source>
</reference>
<protein>
    <submittedName>
        <fullName evidence="5">ShlB/FhaC/HecB family hemolysin secretion/activation protein</fullName>
    </submittedName>
</protein>
<dbReference type="EMBL" id="JAAVUP010000002">
    <property type="protein sequence ID" value="NKE17219.1"/>
    <property type="molecule type" value="Genomic_DNA"/>
</dbReference>
<dbReference type="AlphaFoldDB" id="A0A9X9WEI1"/>
<dbReference type="Pfam" id="PF03865">
    <property type="entry name" value="ShlB"/>
    <property type="match status" value="1"/>
</dbReference>
<dbReference type="InterPro" id="IPR005565">
    <property type="entry name" value="Hemolysn_activator_HlyB_C"/>
</dbReference>
<dbReference type="GO" id="GO:0019867">
    <property type="term" value="C:outer membrane"/>
    <property type="evidence" value="ECO:0007669"/>
    <property type="project" value="InterPro"/>
</dbReference>
<feature type="domain" description="POTRA" evidence="4">
    <location>
        <begin position="86"/>
        <end position="163"/>
    </location>
</feature>
<dbReference type="PROSITE" id="PS51779">
    <property type="entry name" value="POTRA"/>
    <property type="match status" value="1"/>
</dbReference>
<dbReference type="PANTHER" id="PTHR34597:SF6">
    <property type="entry name" value="BLR6126 PROTEIN"/>
    <property type="match status" value="1"/>
</dbReference>
<dbReference type="InterPro" id="IPR034746">
    <property type="entry name" value="POTRA"/>
</dbReference>
<gene>
    <name evidence="6" type="ORF">GWK15_09720</name>
    <name evidence="5" type="ORF">GXW75_05745</name>
</gene>
<sequence length="599" mass="65338">MTIKATSFPAHRARRRGVLPAAATGISVLLASGAVLAQAPVNIPRPPPAQSDLIDRVAPPPTPAVSPRTLPPMPQAQRGPGETREVRISTASVQGNSILSDSEIRRLLAPIEDRTITLARIEETRLTLLGAYRRAGYPFVSIAAALVPGPDGRNEVRYAVTEAYVAEVRLDGDIGPAGTQVLRFLERVKESRPVSTRDVERALLLASDVPGVTVRGVLQPIQGEPGALRLIAQVSRRAVSGYFNVDNRAYQLTGPWEALLVAGVNSMTEFGERTEASIYGTEGGTQWFMQASEEVFVGSSGLRIRIYAGMGNTLPSGQLKEIGYEGETSLAGIVANYPIIRSRPVNLWAIGQFDAFNSNIYTGSGSSFGRTLSGRDRIRAVRGGFDAQAIDTFLWFAPPATNQATARAHQGVAVWDTTSNNDALSSRLGSEFDFTKFTGEYQRIQPIWAPWDGAMFNFQAYVSGQWSTNVLPNAEKYYLGGNRLGRGFYSGQVTGDYGYGYALELQLDIGYELPAEPALGTNRATSQFYLFRDLGWAYQNLDADRDRRLSSWGGGVRTVISEAVQVDLEIARRITTQPDGDLSEPLRATQVYFRTLVRF</sequence>
<reference evidence="5" key="3">
    <citation type="journal article" date="2021" name="Syst. Appl. Microbiol.">
        <title>Roseomonas hellenica sp. nov., isolated from roots of wild-growing Alkanna tinctoria.</title>
        <authorList>
            <person name="Rat A."/>
            <person name="Naranjo H.D."/>
            <person name="Lebbe L."/>
            <person name="Cnockaert M."/>
            <person name="Krigas N."/>
            <person name="Grigoriadou K."/>
            <person name="Maloupa E."/>
            <person name="Willems A."/>
        </authorList>
    </citation>
    <scope>NUCLEOTIDE SEQUENCE</scope>
    <source>
        <strain evidence="5">LMG 31161</strain>
    </source>
</reference>
<evidence type="ECO:0000313" key="8">
    <source>
        <dbReference type="Proteomes" id="UP001138708"/>
    </source>
</evidence>
<evidence type="ECO:0000256" key="1">
    <source>
        <dbReference type="ARBA" id="ARBA00004370"/>
    </source>
</evidence>
<dbReference type="GO" id="GO:0098046">
    <property type="term" value="C:type V protein secretion system complex"/>
    <property type="evidence" value="ECO:0007669"/>
    <property type="project" value="TreeGrafter"/>
</dbReference>
<evidence type="ECO:0000313" key="5">
    <source>
        <dbReference type="EMBL" id="MBR0658741.1"/>
    </source>
</evidence>
<dbReference type="InterPro" id="IPR051544">
    <property type="entry name" value="TPS_OM_transporter"/>
</dbReference>
<dbReference type="Proteomes" id="UP001138708">
    <property type="component" value="Unassembled WGS sequence"/>
</dbReference>
<dbReference type="GO" id="GO:0008320">
    <property type="term" value="F:protein transmembrane transporter activity"/>
    <property type="evidence" value="ECO:0007669"/>
    <property type="project" value="TreeGrafter"/>
</dbReference>
<accession>A0A9X9WEI1</accession>
<evidence type="ECO:0000256" key="3">
    <source>
        <dbReference type="SAM" id="MobiDB-lite"/>
    </source>
</evidence>
<name>A0A9X9WEI1_9PROT</name>
<evidence type="ECO:0000313" key="7">
    <source>
        <dbReference type="Proteomes" id="UP000746741"/>
    </source>
</evidence>
<dbReference type="GO" id="GO:0046819">
    <property type="term" value="P:protein secretion by the type V secretion system"/>
    <property type="evidence" value="ECO:0007669"/>
    <property type="project" value="TreeGrafter"/>
</dbReference>
<evidence type="ECO:0000313" key="6">
    <source>
        <dbReference type="EMBL" id="NKE17219.1"/>
    </source>
</evidence>
<dbReference type="Pfam" id="PF07244">
    <property type="entry name" value="POTRA"/>
    <property type="match status" value="1"/>
</dbReference>
<comment type="subcellular location">
    <subcellularLocation>
        <location evidence="1">Membrane</location>
    </subcellularLocation>
</comment>
<dbReference type="InterPro" id="IPR010827">
    <property type="entry name" value="BamA/TamA_POTRA"/>
</dbReference>
<reference evidence="5" key="1">
    <citation type="submission" date="2020-01" db="EMBL/GenBank/DDBJ databases">
        <authorList>
            <person name="Rat A."/>
        </authorList>
    </citation>
    <scope>NUCLEOTIDE SEQUENCE</scope>
    <source>
        <strain evidence="5">LMG 31161</strain>
    </source>
</reference>
<organism evidence="5 8">
    <name type="scientific">Neoroseomonas oryzicola</name>
    <dbReference type="NCBI Taxonomy" id="535904"/>
    <lineage>
        <taxon>Bacteria</taxon>
        <taxon>Pseudomonadati</taxon>
        <taxon>Pseudomonadota</taxon>
        <taxon>Alphaproteobacteria</taxon>
        <taxon>Acetobacterales</taxon>
        <taxon>Acetobacteraceae</taxon>
        <taxon>Neoroseomonas</taxon>
    </lineage>
</organism>
<evidence type="ECO:0000259" key="4">
    <source>
        <dbReference type="PROSITE" id="PS51779"/>
    </source>
</evidence>
<evidence type="ECO:0000256" key="2">
    <source>
        <dbReference type="ARBA" id="ARBA00023136"/>
    </source>
</evidence>
<dbReference type="Gene3D" id="3.10.20.310">
    <property type="entry name" value="membrane protein fhac"/>
    <property type="match status" value="1"/>
</dbReference>
<feature type="region of interest" description="Disordered" evidence="3">
    <location>
        <begin position="46"/>
        <end position="83"/>
    </location>
</feature>
<dbReference type="PANTHER" id="PTHR34597">
    <property type="entry name" value="SLR1661 PROTEIN"/>
    <property type="match status" value="1"/>
</dbReference>
<keyword evidence="7" id="KW-1185">Reference proteome</keyword>
<dbReference type="RefSeq" id="WP_168041084.1">
    <property type="nucleotide sequence ID" value="NZ_JAAEDK010000010.1"/>
</dbReference>
<dbReference type="Gene3D" id="2.40.160.50">
    <property type="entry name" value="membrane protein fhac: a member of the omp85/tpsb transporter family"/>
    <property type="match status" value="1"/>
</dbReference>
<feature type="compositionally biased region" description="Pro residues" evidence="3">
    <location>
        <begin position="58"/>
        <end position="74"/>
    </location>
</feature>
<comment type="caution">
    <text evidence="5">The sequence shown here is derived from an EMBL/GenBank/DDBJ whole genome shotgun (WGS) entry which is preliminary data.</text>
</comment>
<dbReference type="EMBL" id="JAAEDK010000010">
    <property type="protein sequence ID" value="MBR0658741.1"/>
    <property type="molecule type" value="Genomic_DNA"/>
</dbReference>
<keyword evidence="2" id="KW-0472">Membrane</keyword>
<proteinExistence type="predicted"/>
<dbReference type="Proteomes" id="UP000746741">
    <property type="component" value="Unassembled WGS sequence"/>
</dbReference>